<feature type="transmembrane region" description="Helical" evidence="7">
    <location>
        <begin position="21"/>
        <end position="42"/>
    </location>
</feature>
<dbReference type="Proteomes" id="UP000199604">
    <property type="component" value="Unassembled WGS sequence"/>
</dbReference>
<feature type="transmembrane region" description="Helical" evidence="7">
    <location>
        <begin position="190"/>
        <end position="208"/>
    </location>
</feature>
<dbReference type="PANTHER" id="PTHR43731:SF14">
    <property type="entry name" value="PRESENILIN-ASSOCIATED RHOMBOID-LIKE PROTEIN, MITOCHONDRIAL"/>
    <property type="match status" value="1"/>
</dbReference>
<organism evidence="10 11">
    <name type="scientific">Flavobacterium swingsii</name>
    <dbReference type="NCBI Taxonomy" id="498292"/>
    <lineage>
        <taxon>Bacteria</taxon>
        <taxon>Pseudomonadati</taxon>
        <taxon>Bacteroidota</taxon>
        <taxon>Flavobacteriia</taxon>
        <taxon>Flavobacteriales</taxon>
        <taxon>Flavobacteriaceae</taxon>
        <taxon>Flavobacterium</taxon>
    </lineage>
</organism>
<dbReference type="EMBL" id="FOJT01000005">
    <property type="protein sequence ID" value="SFB23334.1"/>
    <property type="molecule type" value="Genomic_DNA"/>
</dbReference>
<dbReference type="Pfam" id="PF01694">
    <property type="entry name" value="Rhomboid"/>
    <property type="match status" value="1"/>
</dbReference>
<comment type="subcellular location">
    <subcellularLocation>
        <location evidence="1">Membrane</location>
        <topology evidence="1">Multi-pass membrane protein</topology>
    </subcellularLocation>
</comment>
<feature type="transmembrane region" description="Helical" evidence="7">
    <location>
        <begin position="131"/>
        <end position="148"/>
    </location>
</feature>
<feature type="domain" description="Peptidase S54 rhomboid" evidence="8">
    <location>
        <begin position="62"/>
        <end position="208"/>
    </location>
</feature>
<keyword evidence="10" id="KW-0645">Protease</keyword>
<feature type="domain" description="DUF6576" evidence="9">
    <location>
        <begin position="259"/>
        <end position="289"/>
    </location>
</feature>
<evidence type="ECO:0000313" key="11">
    <source>
        <dbReference type="Proteomes" id="UP000199604"/>
    </source>
</evidence>
<dbReference type="Pfam" id="PF20216">
    <property type="entry name" value="DUF6576"/>
    <property type="match status" value="1"/>
</dbReference>
<evidence type="ECO:0000256" key="2">
    <source>
        <dbReference type="ARBA" id="ARBA00009045"/>
    </source>
</evidence>
<dbReference type="InterPro" id="IPR035952">
    <property type="entry name" value="Rhomboid-like_sf"/>
</dbReference>
<feature type="transmembrane region" description="Helical" evidence="7">
    <location>
        <begin position="103"/>
        <end position="125"/>
    </location>
</feature>
<dbReference type="GO" id="GO:0006508">
    <property type="term" value="P:proteolysis"/>
    <property type="evidence" value="ECO:0007669"/>
    <property type="project" value="UniProtKB-KW"/>
</dbReference>
<dbReference type="InterPro" id="IPR046483">
    <property type="entry name" value="DUF6576"/>
</dbReference>
<proteinExistence type="inferred from homology"/>
<keyword evidence="4" id="KW-0378">Hydrolase</keyword>
<evidence type="ECO:0000256" key="4">
    <source>
        <dbReference type="ARBA" id="ARBA00022801"/>
    </source>
</evidence>
<evidence type="ECO:0000256" key="3">
    <source>
        <dbReference type="ARBA" id="ARBA00022692"/>
    </source>
</evidence>
<keyword evidence="11" id="KW-1185">Reference proteome</keyword>
<gene>
    <name evidence="10" type="ORF">SAMN05660845_2182</name>
</gene>
<dbReference type="InterPro" id="IPR050925">
    <property type="entry name" value="Rhomboid_protease_S54"/>
</dbReference>
<dbReference type="InterPro" id="IPR022764">
    <property type="entry name" value="Peptidase_S54_rhomboid_dom"/>
</dbReference>
<keyword evidence="6 7" id="KW-0472">Membrane</keyword>
<evidence type="ECO:0000256" key="5">
    <source>
        <dbReference type="ARBA" id="ARBA00022989"/>
    </source>
</evidence>
<dbReference type="Gene3D" id="1.20.1540.10">
    <property type="entry name" value="Rhomboid-like"/>
    <property type="match status" value="1"/>
</dbReference>
<keyword evidence="3 7" id="KW-0812">Transmembrane</keyword>
<accession>A0A1I0ZCG6</accession>
<keyword evidence="5 7" id="KW-1133">Transmembrane helix</keyword>
<feature type="transmembrane region" description="Helical" evidence="7">
    <location>
        <begin position="160"/>
        <end position="178"/>
    </location>
</feature>
<evidence type="ECO:0000259" key="9">
    <source>
        <dbReference type="Pfam" id="PF20216"/>
    </source>
</evidence>
<comment type="similarity">
    <text evidence="2">Belongs to the peptidase S54 family.</text>
</comment>
<dbReference type="RefSeq" id="WP_091477132.1">
    <property type="nucleotide sequence ID" value="NZ_FOJT01000005.1"/>
</dbReference>
<dbReference type="GO" id="GO:0004252">
    <property type="term" value="F:serine-type endopeptidase activity"/>
    <property type="evidence" value="ECO:0007669"/>
    <property type="project" value="InterPro"/>
</dbReference>
<dbReference type="AlphaFoldDB" id="A0A1I0ZCG6"/>
<reference evidence="11" key="1">
    <citation type="submission" date="2016-10" db="EMBL/GenBank/DDBJ databases">
        <authorList>
            <person name="Varghese N."/>
            <person name="Submissions S."/>
        </authorList>
    </citation>
    <scope>NUCLEOTIDE SEQUENCE [LARGE SCALE GENOMIC DNA]</scope>
    <source>
        <strain evidence="11">DSM 21789</strain>
    </source>
</reference>
<evidence type="ECO:0000256" key="6">
    <source>
        <dbReference type="ARBA" id="ARBA00023136"/>
    </source>
</evidence>
<dbReference type="PANTHER" id="PTHR43731">
    <property type="entry name" value="RHOMBOID PROTEASE"/>
    <property type="match status" value="1"/>
</dbReference>
<name>A0A1I0ZCG6_9FLAO</name>
<dbReference type="SUPFAM" id="SSF144091">
    <property type="entry name" value="Rhomboid-like"/>
    <property type="match status" value="1"/>
</dbReference>
<dbReference type="GO" id="GO:0016020">
    <property type="term" value="C:membrane"/>
    <property type="evidence" value="ECO:0007669"/>
    <property type="project" value="UniProtKB-SubCell"/>
</dbReference>
<evidence type="ECO:0000313" key="10">
    <source>
        <dbReference type="EMBL" id="SFB23334.1"/>
    </source>
</evidence>
<evidence type="ECO:0000259" key="8">
    <source>
        <dbReference type="Pfam" id="PF01694"/>
    </source>
</evidence>
<evidence type="ECO:0000256" key="7">
    <source>
        <dbReference type="SAM" id="Phobius"/>
    </source>
</evidence>
<evidence type="ECO:0000256" key="1">
    <source>
        <dbReference type="ARBA" id="ARBA00004141"/>
    </source>
</evidence>
<dbReference type="OrthoDB" id="680602at2"/>
<sequence>MNILDDLKLQYKNGDMATKLIFWNLLLFAIPEIVFAVLQLFHININYLNYVALSNHFSDLVWQPWTIVSYAFFHAGFLHLLFNMIMLHFSSRLFVTFFTQKQLFGLYVLGSIFAGIIYLVCYTFLPSLSNQNTLLVGASASVMAILFATMTYQPFMDIRLALIGSVKLWHIATLYLVVDLIQLPLENTGGHLAHLGGALFGFIYIKLLQNGTDLTKGFNTIIDWFANLFSPKKETSFKKIYRNPKPINVVKTASKIVTKDKTQQQIDEILDKISKSGYDSLTVDEKEFLFKAGK</sequence>
<feature type="transmembrane region" description="Helical" evidence="7">
    <location>
        <begin position="62"/>
        <end position="82"/>
    </location>
</feature>
<dbReference type="STRING" id="498292.SAMN05660845_2182"/>
<protein>
    <submittedName>
        <fullName evidence="10">Membrane associated serine protease, rhomboid family</fullName>
    </submittedName>
</protein>